<dbReference type="Pfam" id="PF16244">
    <property type="entry name" value="DUF4901"/>
    <property type="match status" value="1"/>
</dbReference>
<dbReference type="AlphaFoldDB" id="A0A1I2R5T5"/>
<name>A0A1I2R5T5_9FIRM</name>
<evidence type="ECO:0000313" key="3">
    <source>
        <dbReference type="Proteomes" id="UP000199337"/>
    </source>
</evidence>
<dbReference type="STRING" id="341036.SAMN05660649_01404"/>
<dbReference type="RefSeq" id="WP_092470065.1">
    <property type="nucleotide sequence ID" value="NZ_FOOX01000004.1"/>
</dbReference>
<proteinExistence type="predicted"/>
<feature type="domain" description="YcdB/YcdC repeated" evidence="1">
    <location>
        <begin position="40"/>
        <end position="151"/>
    </location>
</feature>
<keyword evidence="3" id="KW-1185">Reference proteome</keyword>
<protein>
    <recommendedName>
        <fullName evidence="1">YcdB/YcdC repeated domain-containing protein</fullName>
    </recommendedName>
</protein>
<organism evidence="2 3">
    <name type="scientific">Desulfotruncus arcticus DSM 17038</name>
    <dbReference type="NCBI Taxonomy" id="1121424"/>
    <lineage>
        <taxon>Bacteria</taxon>
        <taxon>Bacillati</taxon>
        <taxon>Bacillota</taxon>
        <taxon>Clostridia</taxon>
        <taxon>Eubacteriales</taxon>
        <taxon>Desulfallaceae</taxon>
        <taxon>Desulfotruncus</taxon>
    </lineage>
</organism>
<reference evidence="3" key="1">
    <citation type="submission" date="2016-10" db="EMBL/GenBank/DDBJ databases">
        <authorList>
            <person name="Varghese N."/>
            <person name="Submissions S."/>
        </authorList>
    </citation>
    <scope>NUCLEOTIDE SEQUENCE [LARGE SCALE GENOMIC DNA]</scope>
    <source>
        <strain evidence="3">DSM 17038</strain>
    </source>
</reference>
<gene>
    <name evidence="2" type="ORF">SAMN05660649_01404</name>
</gene>
<evidence type="ECO:0000259" key="1">
    <source>
        <dbReference type="Pfam" id="PF16244"/>
    </source>
</evidence>
<sequence length="543" mass="61580">MNRTLPKIIPLEEIKQLVQKRLALSEGWDEHTARLETWTSGKKIRHLAWKAQDQEREEYFRVSVDAASGEILDLDHVIPGAAMLKQHWCSREEAIAIAQKFIEQVYPDKARQVEPYAVHTQMDCYRLRYRRLANGIPFDPDGFEIAVEPVARLVRDLHLTWSDIDFAPRDNVISAEEAKKCFLEQFPLQLGYYVPAQLAIESMRLNEMDQLDVRLSPYLPDRGNPRQARLVYSPVYSSFYSSEPYWQIDALTGCLIDNFGAKMDAAAIHCNLLWPDQKASPRSLPSAGLSREEALGRSREIMDWLIGEYEIVQVKKTTWDFGDGSIEIWELRCVGELGEAHIRLDCGSGEVWFINSAFNDTPEGIATSSLEEMETGAHHLLELCLPHRAERMVSQEYALPRDYRKLIKAYTPPPGTKWSQAYTFMETINGLPVYNNLVTIILCGSTGRLQSFNRHRLAAGTTFPDPQTAIKPGAAARSYLDTFGLELAYTCTDWPDPGREQPATRLVYRIKPAVLPDFNFPAGRLFLDAGTGERLFNSMVSGG</sequence>
<dbReference type="InterPro" id="IPR032599">
    <property type="entry name" value="YcdB/YcdC_rep_domain"/>
</dbReference>
<accession>A0A1I2R5T5</accession>
<dbReference type="Proteomes" id="UP000199337">
    <property type="component" value="Unassembled WGS sequence"/>
</dbReference>
<dbReference type="EMBL" id="FOOX01000004">
    <property type="protein sequence ID" value="SFG35858.1"/>
    <property type="molecule type" value="Genomic_DNA"/>
</dbReference>
<evidence type="ECO:0000313" key="2">
    <source>
        <dbReference type="EMBL" id="SFG35858.1"/>
    </source>
</evidence>
<dbReference type="OrthoDB" id="2473368at2"/>